<feature type="domain" description="C2H2-type" evidence="7">
    <location>
        <begin position="898"/>
        <end position="926"/>
    </location>
</feature>
<evidence type="ECO:0000313" key="8">
    <source>
        <dbReference type="EMBL" id="KAK6171925.1"/>
    </source>
</evidence>
<evidence type="ECO:0000313" key="9">
    <source>
        <dbReference type="Proteomes" id="UP001347796"/>
    </source>
</evidence>
<keyword evidence="9" id="KW-1185">Reference proteome</keyword>
<dbReference type="SMART" id="SM00355">
    <property type="entry name" value="ZnF_C2H2"/>
    <property type="match status" value="29"/>
</dbReference>
<feature type="compositionally biased region" description="Polar residues" evidence="6">
    <location>
        <begin position="1492"/>
        <end position="1501"/>
    </location>
</feature>
<evidence type="ECO:0000256" key="2">
    <source>
        <dbReference type="ARBA" id="ARBA00022737"/>
    </source>
</evidence>
<feature type="compositionally biased region" description="Basic and acidic residues" evidence="6">
    <location>
        <begin position="1234"/>
        <end position="1267"/>
    </location>
</feature>
<protein>
    <recommendedName>
        <fullName evidence="7">C2H2-type domain-containing protein</fullName>
    </recommendedName>
</protein>
<feature type="domain" description="C2H2-type" evidence="7">
    <location>
        <begin position="125"/>
        <end position="153"/>
    </location>
</feature>
<dbReference type="InterPro" id="IPR013087">
    <property type="entry name" value="Znf_C2H2_type"/>
</dbReference>
<evidence type="ECO:0000256" key="3">
    <source>
        <dbReference type="ARBA" id="ARBA00022771"/>
    </source>
</evidence>
<dbReference type="PANTHER" id="PTHR24379">
    <property type="entry name" value="KRAB AND ZINC FINGER DOMAIN-CONTAINING"/>
    <property type="match status" value="1"/>
</dbReference>
<dbReference type="PROSITE" id="PS00028">
    <property type="entry name" value="ZINC_FINGER_C2H2_1"/>
    <property type="match status" value="10"/>
</dbReference>
<reference evidence="8 9" key="1">
    <citation type="submission" date="2024-01" db="EMBL/GenBank/DDBJ databases">
        <title>The genome of the rayed Mediterranean limpet Patella caerulea (Linnaeus, 1758).</title>
        <authorList>
            <person name="Anh-Thu Weber A."/>
            <person name="Halstead-Nussloch G."/>
        </authorList>
    </citation>
    <scope>NUCLEOTIDE SEQUENCE [LARGE SCALE GENOMIC DNA]</scope>
    <source>
        <strain evidence="8">AATW-2023a</strain>
        <tissue evidence="8">Whole specimen</tissue>
    </source>
</reference>
<feature type="domain" description="C2H2-type" evidence="7">
    <location>
        <begin position="1134"/>
        <end position="1161"/>
    </location>
</feature>
<dbReference type="EMBL" id="JAZGQO010000013">
    <property type="protein sequence ID" value="KAK6171925.1"/>
    <property type="molecule type" value="Genomic_DNA"/>
</dbReference>
<feature type="compositionally biased region" description="Basic and acidic residues" evidence="6">
    <location>
        <begin position="1475"/>
        <end position="1484"/>
    </location>
</feature>
<feature type="compositionally biased region" description="Polar residues" evidence="6">
    <location>
        <begin position="519"/>
        <end position="534"/>
    </location>
</feature>
<evidence type="ECO:0000256" key="5">
    <source>
        <dbReference type="PROSITE-ProRule" id="PRU00042"/>
    </source>
</evidence>
<keyword evidence="3 5" id="KW-0863">Zinc-finger</keyword>
<feature type="domain" description="C2H2-type" evidence="7">
    <location>
        <begin position="2071"/>
        <end position="2098"/>
    </location>
</feature>
<dbReference type="PROSITE" id="PS50157">
    <property type="entry name" value="ZINC_FINGER_C2H2_2"/>
    <property type="match status" value="8"/>
</dbReference>
<feature type="region of interest" description="Disordered" evidence="6">
    <location>
        <begin position="2109"/>
        <end position="2131"/>
    </location>
</feature>
<feature type="region of interest" description="Disordered" evidence="6">
    <location>
        <begin position="1788"/>
        <end position="1807"/>
    </location>
</feature>
<feature type="compositionally biased region" description="Basic and acidic residues" evidence="6">
    <location>
        <begin position="1504"/>
        <end position="1532"/>
    </location>
</feature>
<feature type="region of interest" description="Disordered" evidence="6">
    <location>
        <begin position="510"/>
        <end position="534"/>
    </location>
</feature>
<keyword evidence="2" id="KW-0677">Repeat</keyword>
<comment type="caution">
    <text evidence="8">The sequence shown here is derived from an EMBL/GenBank/DDBJ whole genome shotgun (WGS) entry which is preliminary data.</text>
</comment>
<feature type="compositionally biased region" description="Basic residues" evidence="6">
    <location>
        <begin position="1795"/>
        <end position="1807"/>
    </location>
</feature>
<feature type="compositionally biased region" description="Polar residues" evidence="6">
    <location>
        <begin position="31"/>
        <end position="42"/>
    </location>
</feature>
<dbReference type="PANTHER" id="PTHR24379:SF121">
    <property type="entry name" value="C2H2-TYPE DOMAIN-CONTAINING PROTEIN"/>
    <property type="match status" value="1"/>
</dbReference>
<keyword evidence="1" id="KW-0479">Metal-binding</keyword>
<feature type="domain" description="C2H2-type" evidence="7">
    <location>
        <begin position="255"/>
        <end position="282"/>
    </location>
</feature>
<feature type="domain" description="C2H2-type" evidence="7">
    <location>
        <begin position="451"/>
        <end position="480"/>
    </location>
</feature>
<evidence type="ECO:0000256" key="4">
    <source>
        <dbReference type="ARBA" id="ARBA00022833"/>
    </source>
</evidence>
<feature type="domain" description="C2H2-type" evidence="7">
    <location>
        <begin position="2010"/>
        <end position="2033"/>
    </location>
</feature>
<proteinExistence type="predicted"/>
<feature type="domain" description="C2H2-type" evidence="7">
    <location>
        <begin position="1740"/>
        <end position="1768"/>
    </location>
</feature>
<gene>
    <name evidence="8" type="ORF">SNE40_018345</name>
</gene>
<feature type="region of interest" description="Disordered" evidence="6">
    <location>
        <begin position="1462"/>
        <end position="1586"/>
    </location>
</feature>
<dbReference type="Gene3D" id="3.30.160.60">
    <property type="entry name" value="Classic Zinc Finger"/>
    <property type="match status" value="8"/>
</dbReference>
<feature type="compositionally biased region" description="Polar residues" evidence="6">
    <location>
        <begin position="1555"/>
        <end position="1566"/>
    </location>
</feature>
<name>A0AAN8J8J7_PATCE</name>
<organism evidence="8 9">
    <name type="scientific">Patella caerulea</name>
    <name type="common">Rayed Mediterranean limpet</name>
    <dbReference type="NCBI Taxonomy" id="87958"/>
    <lineage>
        <taxon>Eukaryota</taxon>
        <taxon>Metazoa</taxon>
        <taxon>Spiralia</taxon>
        <taxon>Lophotrochozoa</taxon>
        <taxon>Mollusca</taxon>
        <taxon>Gastropoda</taxon>
        <taxon>Patellogastropoda</taxon>
        <taxon>Patelloidea</taxon>
        <taxon>Patellidae</taxon>
        <taxon>Patella</taxon>
    </lineage>
</organism>
<evidence type="ECO:0000256" key="6">
    <source>
        <dbReference type="SAM" id="MobiDB-lite"/>
    </source>
</evidence>
<dbReference type="Proteomes" id="UP001347796">
    <property type="component" value="Unassembled WGS sequence"/>
</dbReference>
<sequence>MNIENEKIEVVVNSDFVPDVVDKSTEINQNTSLKAQNPTLKSKTNRKKTEHTGDEEKNYKCTKCCFETNDYSRHLLHACKPSTKQNFTITFHKNGNIFGCSCGYIFHKLKSFHEHLVCHIIAKPYRCSQCKSMFVSRKEINKHLISAHPQTDKKFHVNGLKFTSNMLEEAKKKGSYTHYFQENTKSEGSSSKISDPVVPESTKVSNINIVIDDEETEKASTSIDVAVKPIPVGLFRNVNHTEMFKFEFTPTFVKYTCTLCSKNWENKKLFSLHMWIHQHENAVLCDQCVEKEGESHITCPVTTNLFHTLSKVSYTKAQAEAVKKGALRNMTIDEITCTVVDNCKIYKCTVCDINFPYINALKWHVWQHSHSTVICSDCHIMKSSGTKYILCSSVEKIMEKLNEREQSECDKSQVETMSSLQGEVNVTTDKDQMTKNKSDFGSILKNKQTVYVCYLCSKQWTDKERFWLHVWTHCHNSRKPCNECKKIVSFPGMSCSVVDRSIDLYLSEQPESPLPVSKPATTCSTSSDNRITGTSIQSKQPDILIIEEDSTASHPVDKPKVVPGTKHKPIAIDDDEIEIFMDNADDGESNYFIQPSKPSTSVPLNIASTSVLDETGRSTQTSCGQAVTSEFHFKNLANNRFPSGLIRKFLSSENVARAMSSLYNLTKDNYQCLICNTTFHMNDLLFLHEHLAVKHMKIPLLKCGHCDFNGNKEGQISNHCRTKHPGKMISIHGYDIDIYESVSQYMKLIKLKQKTRNIATVVPPKDTQQPSLSAPEDALLAKYQKFCQVVDKTEHDQTLCVKGESALSTDTESCQINRISENHGIEDDRNKQSSNIQILSTFSLAHLNRTDNSTLGSNKPHPIRQDTANFTSTIEQMPVKSEFSQGPLHTSHFSHQFYACGSCSYSTLIMEDLRKHLFTLHASAKQFPCKHCGFLGLRIDQLMKHFVYHTNLNAPSIPVFQCTQTNCEYRCNVLDTFISHIEKHDNATLECHECFASEDNLNGLRLHYEENLLFIISCPHCTAIATEKNTMIDHIGQWHDGMPTTYSIIKQLVCRDRQIYGYTEQNTLRAGQGKSQIDLDGKMTCTIKKEDTVENVNDMAELSCKLCSFIAVSSTEISSHMNIHTNIPQDIMAYLCPFCKSGFRDKYQLECHQKQHAETQMTIYYFQCKCGSYKTNVYQNMLDHMHDGKHEITTNPKDMYHVEEVSLQSSVVTCSSCTFRSVSPSNLAKHVKAVHESPDSCDVPSDKETQHEEETHSDDCDTVERASPKQKGNLKSPLRVYKCPNNSCLFLTSKLDILKLHAVSHEKQEQDINEGKKEQDTTFADINTYKKDFHLYIPTDGPENQENLHLLTKRVKPLFAKIEKTFKCKLCKVEFKTLDQTLRHILRHLKIEFLCHMCQITSTLLWKLTKHAKKQHACKYFNIIYSDKIEEAIHSLISSTIRSDTKKPDKFQIDKTCLKPSVSNSAKTRSGIKINQKEKSPDIKRKQKHSTECSNQKNSQWKMRITEKVNQKTNADRKRKKPNDAEEKDNHLNDAYFNRHDKKRKVIKNSPKKVSGSTVGNVQTFPSAKPLKKASKDDETESASSIQWSTTITDKTMCLLGSDYLDEGLSALYTTENNKHQCRICQNIFPAITRYWIHHHLNLNHLKIDLYQCGYCDMRAIEKFKIHQHLSSCHTKDSVKVKDIDFNINHAVYNFIRKSNLNIEYKLKDKSEINTSIARAPEKIYPELIDDDGRKVKKLFRCEHCHETFQYEIKAKMHSNTEHPNIDPIIKLVYNKASTSSTTLESEAKQVKSVDKRKKSPSIKTTTSKKVKTVDQNKDVFKCPQCNFTTNDCTDTIKVHFKSHNYEELLECGYCGVRFFNEKASKKHHRLSHQLQVYKFSSLPLKEFFKVIKSESSSPSSHTVPSVIDTRKPKFQCIYCKKQEHNKNLMKIHLLNHLPEFQRSVVCSVCSLTIKDPVRRKTHFLQMHKSDENSKEYLLVEKRLNELMDECQYKEFIEQKKEIFNRKRAIQCYSCSVTFENLTELRNHSRMEHKLSSNIYIYWKDAITGGTYNLHGLMIGPVVDLQNMDVVLCNLCDYRCSKRSDLFEHYKNHNGKKLTRTIELRYPESHDDATTRSHQKDGADTGKDSFSQSKFRCSECQDLSYNLYQFREHLGQHSSTFTKLVPSLAAPKCYICRICNFSNTSKKRFEKHLEKHTDFKQFSCGFCLFEANQITPVKLHSRVAHPNKDVSIVDKKIPHQGQLVDFDVVVKLKNFFEMTPNEFENLLNSAKVGDVDLSSVSIEIAAKLLAAYE</sequence>
<feature type="compositionally biased region" description="Basic and acidic residues" evidence="6">
    <location>
        <begin position="2109"/>
        <end position="2127"/>
    </location>
</feature>
<evidence type="ECO:0000259" key="7">
    <source>
        <dbReference type="PROSITE" id="PS50157"/>
    </source>
</evidence>
<feature type="compositionally biased region" description="Basic residues" evidence="6">
    <location>
        <begin position="1540"/>
        <end position="1551"/>
    </location>
</feature>
<dbReference type="GO" id="GO:0008270">
    <property type="term" value="F:zinc ion binding"/>
    <property type="evidence" value="ECO:0007669"/>
    <property type="project" value="UniProtKB-KW"/>
</dbReference>
<feature type="region of interest" description="Disordered" evidence="6">
    <location>
        <begin position="1234"/>
        <end position="1275"/>
    </location>
</feature>
<accession>A0AAN8J8J7</accession>
<evidence type="ECO:0000256" key="1">
    <source>
        <dbReference type="ARBA" id="ARBA00022723"/>
    </source>
</evidence>
<feature type="region of interest" description="Disordered" evidence="6">
    <location>
        <begin position="31"/>
        <end position="52"/>
    </location>
</feature>
<keyword evidence="4" id="KW-0862">Zinc</keyword>